<gene>
    <name evidence="10" type="ORF">SAMN02745171_00940</name>
</gene>
<dbReference type="FunFam" id="1.20.58.220:FF:000004">
    <property type="entry name" value="Phosphate-specific transport system accessory protein PhoU"/>
    <property type="match status" value="1"/>
</dbReference>
<evidence type="ECO:0000259" key="9">
    <source>
        <dbReference type="Pfam" id="PF01895"/>
    </source>
</evidence>
<evidence type="ECO:0000256" key="8">
    <source>
        <dbReference type="PIRNR" id="PIRNR003107"/>
    </source>
</evidence>
<dbReference type="RefSeq" id="WP_078736874.1">
    <property type="nucleotide sequence ID" value="NZ_FUXE01000008.1"/>
</dbReference>
<feature type="domain" description="PhoU" evidence="9">
    <location>
        <begin position="121"/>
        <end position="206"/>
    </location>
</feature>
<evidence type="ECO:0000256" key="2">
    <source>
        <dbReference type="ARBA" id="ARBA00008107"/>
    </source>
</evidence>
<accession>A0A1T4MXX5</accession>
<dbReference type="GO" id="GO:0006817">
    <property type="term" value="P:phosphate ion transport"/>
    <property type="evidence" value="ECO:0007669"/>
    <property type="project" value="UniProtKB-KW"/>
</dbReference>
<dbReference type="GO" id="GO:0045936">
    <property type="term" value="P:negative regulation of phosphate metabolic process"/>
    <property type="evidence" value="ECO:0007669"/>
    <property type="project" value="InterPro"/>
</dbReference>
<reference evidence="11" key="1">
    <citation type="submission" date="2017-02" db="EMBL/GenBank/DDBJ databases">
        <authorList>
            <person name="Varghese N."/>
            <person name="Submissions S."/>
        </authorList>
    </citation>
    <scope>NUCLEOTIDE SEQUENCE [LARGE SCALE GENOMIC DNA]</scope>
    <source>
        <strain evidence="11">ATCC 51356</strain>
    </source>
</reference>
<sequence length="225" mass="25975">MKHTEQEMMLIKEDVTHMWQLVISQLDKAKSAFFHNDVELAREVISREKRVDLYELNIESSCEHYIALFNPVAIDLRLMLSLMKICRTLERIGDFAAGIALHIVDNDCRTIPVEWYEELHLEQMFDCLQEMLSDCYSALDSESSKLAGKILLKDKDVNEIYHKAPRVLSELLTPAPQHIYCGLKLLLLIRKLERIGDHCSNIVEEIVFYLDAKVLKHSGTSKTSL</sequence>
<evidence type="ECO:0000313" key="10">
    <source>
        <dbReference type="EMBL" id="SJZ71823.1"/>
    </source>
</evidence>
<comment type="function">
    <text evidence="7 8">Plays a role in the regulation of phosphate uptake.</text>
</comment>
<feature type="domain" description="PhoU" evidence="9">
    <location>
        <begin position="16"/>
        <end position="100"/>
    </location>
</feature>
<dbReference type="GO" id="GO:0005737">
    <property type="term" value="C:cytoplasm"/>
    <property type="evidence" value="ECO:0007669"/>
    <property type="project" value="UniProtKB-SubCell"/>
</dbReference>
<dbReference type="GO" id="GO:0030643">
    <property type="term" value="P:intracellular phosphate ion homeostasis"/>
    <property type="evidence" value="ECO:0007669"/>
    <property type="project" value="InterPro"/>
</dbReference>
<dbReference type="Pfam" id="PF01895">
    <property type="entry name" value="PhoU"/>
    <property type="match status" value="2"/>
</dbReference>
<comment type="similarity">
    <text evidence="2 8">Belongs to the PhoU family.</text>
</comment>
<keyword evidence="11" id="KW-1185">Reference proteome</keyword>
<dbReference type="InterPro" id="IPR038078">
    <property type="entry name" value="PhoU-like_sf"/>
</dbReference>
<keyword evidence="6 8" id="KW-0592">Phosphate transport</keyword>
<evidence type="ECO:0000256" key="1">
    <source>
        <dbReference type="ARBA" id="ARBA00004496"/>
    </source>
</evidence>
<comment type="subunit">
    <text evidence="3 8">Homodimer.</text>
</comment>
<evidence type="ECO:0000313" key="11">
    <source>
        <dbReference type="Proteomes" id="UP000190121"/>
    </source>
</evidence>
<dbReference type="PANTHER" id="PTHR42930">
    <property type="entry name" value="PHOSPHATE-SPECIFIC TRANSPORT SYSTEM ACCESSORY PROTEIN PHOU"/>
    <property type="match status" value="1"/>
</dbReference>
<comment type="subcellular location">
    <subcellularLocation>
        <location evidence="1 8">Cytoplasm</location>
    </subcellularLocation>
</comment>
<evidence type="ECO:0000256" key="6">
    <source>
        <dbReference type="ARBA" id="ARBA00022592"/>
    </source>
</evidence>
<evidence type="ECO:0000256" key="3">
    <source>
        <dbReference type="ARBA" id="ARBA00011738"/>
    </source>
</evidence>
<keyword evidence="4 8" id="KW-0813">Transport</keyword>
<dbReference type="InterPro" id="IPR026022">
    <property type="entry name" value="PhoU_dom"/>
</dbReference>
<dbReference type="EMBL" id="FUXE01000008">
    <property type="protein sequence ID" value="SJZ71823.1"/>
    <property type="molecule type" value="Genomic_DNA"/>
</dbReference>
<evidence type="ECO:0000256" key="4">
    <source>
        <dbReference type="ARBA" id="ARBA00022448"/>
    </source>
</evidence>
<dbReference type="OrthoDB" id="9814256at2"/>
<evidence type="ECO:0000256" key="7">
    <source>
        <dbReference type="ARBA" id="ARBA00056181"/>
    </source>
</evidence>
<dbReference type="SUPFAM" id="SSF109755">
    <property type="entry name" value="PhoU-like"/>
    <property type="match status" value="1"/>
</dbReference>
<dbReference type="Gene3D" id="1.20.58.220">
    <property type="entry name" value="Phosphate transport system protein phou homolog 2, domain 2"/>
    <property type="match status" value="1"/>
</dbReference>
<evidence type="ECO:0000256" key="5">
    <source>
        <dbReference type="ARBA" id="ARBA00022490"/>
    </source>
</evidence>
<dbReference type="AlphaFoldDB" id="A0A1T4MXX5"/>
<dbReference type="InterPro" id="IPR028366">
    <property type="entry name" value="PhoU"/>
</dbReference>
<dbReference type="STRING" id="29524.SAMN02745171_00940"/>
<dbReference type="Proteomes" id="UP000190121">
    <property type="component" value="Unassembled WGS sequence"/>
</dbReference>
<organism evidence="10 11">
    <name type="scientific">Porphyromonas circumdentaria</name>
    <dbReference type="NCBI Taxonomy" id="29524"/>
    <lineage>
        <taxon>Bacteria</taxon>
        <taxon>Pseudomonadati</taxon>
        <taxon>Bacteroidota</taxon>
        <taxon>Bacteroidia</taxon>
        <taxon>Bacteroidales</taxon>
        <taxon>Porphyromonadaceae</taxon>
        <taxon>Porphyromonas</taxon>
    </lineage>
</organism>
<protein>
    <recommendedName>
        <fullName evidence="8">Phosphate-specific transport system accessory protein PhoU</fullName>
    </recommendedName>
</protein>
<proteinExistence type="inferred from homology"/>
<keyword evidence="5 8" id="KW-0963">Cytoplasm</keyword>
<dbReference type="PIRSF" id="PIRSF003107">
    <property type="entry name" value="PhoU"/>
    <property type="match status" value="1"/>
</dbReference>
<dbReference type="NCBIfam" id="TIGR02135">
    <property type="entry name" value="phoU_full"/>
    <property type="match status" value="1"/>
</dbReference>
<name>A0A1T4MXX5_9PORP</name>
<dbReference type="PANTHER" id="PTHR42930:SF3">
    <property type="entry name" value="PHOSPHATE-SPECIFIC TRANSPORT SYSTEM ACCESSORY PROTEIN PHOU"/>
    <property type="match status" value="1"/>
</dbReference>